<name>A0A6P5XDD4_DURZI</name>
<dbReference type="KEGG" id="dzi:111282474"/>
<reference evidence="4" key="1">
    <citation type="submission" date="2025-08" db="UniProtKB">
        <authorList>
            <consortium name="RefSeq"/>
        </authorList>
    </citation>
    <scope>IDENTIFICATION</scope>
    <source>
        <tissue evidence="4">Fruit stalk</tissue>
    </source>
</reference>
<feature type="region of interest" description="Disordered" evidence="1">
    <location>
        <begin position="269"/>
        <end position="301"/>
    </location>
</feature>
<dbReference type="OrthoDB" id="1930826at2759"/>
<sequence>SAKSHTDYLKKKIVRGGRLFFSKQSAAPAAWFGEARNIVWRGRSYAASLSSDSPKRKKVAKDERRALIESFVTRYRSENAGKFPNATAAKKEVGGSYYVVRKVLQELQYKSEICSANSSYENLSAKVVNKEDKSYSAVEVVSTAAGVRGDTFTETMDYKQLEADKVYTSAEKTFSEGVLKPQTPDSNCGFVLEENSVLKGDVKLLEKQEYDKVEDAGIDSSDKFPAFLDKQKIVEASDQHIESEECKTESQGVQPGFGVIEGDLLKEETEVGNEEGEEKEQTVSKELLNSGTPELKTEHHEQFWEEEKFARNLLREQNDETESSKKSSLWANLKSFADGIINRWRNL</sequence>
<keyword evidence="3" id="KW-1185">Reference proteome</keyword>
<dbReference type="Pfam" id="PF25896">
    <property type="entry name" value="HTH_AT3G52170"/>
    <property type="match status" value="1"/>
</dbReference>
<feature type="domain" description="AT3G52170-like helix-turn-helix" evidence="2">
    <location>
        <begin position="61"/>
        <end position="109"/>
    </location>
</feature>
<dbReference type="GeneID" id="111282474"/>
<dbReference type="PANTHER" id="PTHR34568:SF4">
    <property type="entry name" value="OS02G0638000 PROTEIN"/>
    <property type="match status" value="1"/>
</dbReference>
<dbReference type="InterPro" id="IPR058941">
    <property type="entry name" value="HTH_AT3G52170-like"/>
</dbReference>
<evidence type="ECO:0000259" key="2">
    <source>
        <dbReference type="Pfam" id="PF25896"/>
    </source>
</evidence>
<organism evidence="3 4">
    <name type="scientific">Durio zibethinus</name>
    <name type="common">Durian</name>
    <dbReference type="NCBI Taxonomy" id="66656"/>
    <lineage>
        <taxon>Eukaryota</taxon>
        <taxon>Viridiplantae</taxon>
        <taxon>Streptophyta</taxon>
        <taxon>Embryophyta</taxon>
        <taxon>Tracheophyta</taxon>
        <taxon>Spermatophyta</taxon>
        <taxon>Magnoliopsida</taxon>
        <taxon>eudicotyledons</taxon>
        <taxon>Gunneridae</taxon>
        <taxon>Pentapetalae</taxon>
        <taxon>rosids</taxon>
        <taxon>malvids</taxon>
        <taxon>Malvales</taxon>
        <taxon>Malvaceae</taxon>
        <taxon>Helicteroideae</taxon>
        <taxon>Durio</taxon>
    </lineage>
</organism>
<protein>
    <submittedName>
        <fullName evidence="4">Uncharacterized protein LOC111282474</fullName>
    </submittedName>
</protein>
<dbReference type="InterPro" id="IPR058942">
    <property type="entry name" value="AT3G52170-like"/>
</dbReference>
<dbReference type="RefSeq" id="XP_022726303.1">
    <property type="nucleotide sequence ID" value="XM_022870568.1"/>
</dbReference>
<evidence type="ECO:0000313" key="4">
    <source>
        <dbReference type="RefSeq" id="XP_022726303.1"/>
    </source>
</evidence>
<dbReference type="PANTHER" id="PTHR34568">
    <property type="entry name" value="RRM DOMAIN-CONTAINING PROTEIN"/>
    <property type="match status" value="1"/>
</dbReference>
<gene>
    <name evidence="4" type="primary">LOC111282474</name>
</gene>
<evidence type="ECO:0000313" key="3">
    <source>
        <dbReference type="Proteomes" id="UP000515121"/>
    </source>
</evidence>
<evidence type="ECO:0000256" key="1">
    <source>
        <dbReference type="SAM" id="MobiDB-lite"/>
    </source>
</evidence>
<dbReference type="Proteomes" id="UP000515121">
    <property type="component" value="Unplaced"/>
</dbReference>
<feature type="non-terminal residue" evidence="4">
    <location>
        <position position="1"/>
    </location>
</feature>
<dbReference type="AlphaFoldDB" id="A0A6P5XDD4"/>
<accession>A0A6P5XDD4</accession>
<proteinExistence type="predicted"/>